<comment type="caution">
    <text evidence="2">The sequence shown here is derived from an EMBL/GenBank/DDBJ whole genome shotgun (WGS) entry which is preliminary data.</text>
</comment>
<accession>A0A9N9YVU5</accession>
<protein>
    <submittedName>
        <fullName evidence="2">Uncharacterized protein</fullName>
    </submittedName>
</protein>
<feature type="chain" id="PRO_5040421657" evidence="1">
    <location>
        <begin position="20"/>
        <end position="94"/>
    </location>
</feature>
<gene>
    <name evidence="2" type="ORF">CSOL1703_00010284</name>
</gene>
<dbReference type="Proteomes" id="UP000775872">
    <property type="component" value="Unassembled WGS sequence"/>
</dbReference>
<dbReference type="EMBL" id="CABFOC020000007">
    <property type="protein sequence ID" value="CAH0044548.1"/>
    <property type="molecule type" value="Genomic_DNA"/>
</dbReference>
<evidence type="ECO:0000313" key="3">
    <source>
        <dbReference type="Proteomes" id="UP000775872"/>
    </source>
</evidence>
<organism evidence="2 3">
    <name type="scientific">Clonostachys solani</name>
    <dbReference type="NCBI Taxonomy" id="160281"/>
    <lineage>
        <taxon>Eukaryota</taxon>
        <taxon>Fungi</taxon>
        <taxon>Dikarya</taxon>
        <taxon>Ascomycota</taxon>
        <taxon>Pezizomycotina</taxon>
        <taxon>Sordariomycetes</taxon>
        <taxon>Hypocreomycetidae</taxon>
        <taxon>Hypocreales</taxon>
        <taxon>Bionectriaceae</taxon>
        <taxon>Clonostachys</taxon>
    </lineage>
</organism>
<reference evidence="3" key="1">
    <citation type="submission" date="2019-06" db="EMBL/GenBank/DDBJ databases">
        <authorList>
            <person name="Broberg M."/>
        </authorList>
    </citation>
    <scope>NUCLEOTIDE SEQUENCE [LARGE SCALE GENOMIC DNA]</scope>
</reference>
<evidence type="ECO:0000313" key="2">
    <source>
        <dbReference type="EMBL" id="CAH0044548.1"/>
    </source>
</evidence>
<evidence type="ECO:0000256" key="1">
    <source>
        <dbReference type="SAM" id="SignalP"/>
    </source>
</evidence>
<reference evidence="2 3" key="2">
    <citation type="submission" date="2021-10" db="EMBL/GenBank/DDBJ databases">
        <authorList>
            <person name="Piombo E."/>
        </authorList>
    </citation>
    <scope>NUCLEOTIDE SEQUENCE [LARGE SCALE GENOMIC DNA]</scope>
</reference>
<sequence length="94" mass="10509">MHFIKTVISLFALASLTSAQHANTNADLDARDTKEYLNYVAARDNFIVARDLYRRGSSYKCVYSHIFSSYQCSLNGVTEKCPCSKAQAGKKCKC</sequence>
<feature type="signal peptide" evidence="1">
    <location>
        <begin position="1"/>
        <end position="19"/>
    </location>
</feature>
<proteinExistence type="predicted"/>
<name>A0A9N9YVU5_9HYPO</name>
<dbReference type="AlphaFoldDB" id="A0A9N9YVU5"/>
<keyword evidence="1" id="KW-0732">Signal</keyword>
<keyword evidence="3" id="KW-1185">Reference proteome</keyword>
<dbReference type="OrthoDB" id="5148055at2759"/>